<organism evidence="2 3">
    <name type="scientific">Euphydryas editha</name>
    <name type="common">Edith's checkerspot</name>
    <dbReference type="NCBI Taxonomy" id="104508"/>
    <lineage>
        <taxon>Eukaryota</taxon>
        <taxon>Metazoa</taxon>
        <taxon>Ecdysozoa</taxon>
        <taxon>Arthropoda</taxon>
        <taxon>Hexapoda</taxon>
        <taxon>Insecta</taxon>
        <taxon>Pterygota</taxon>
        <taxon>Neoptera</taxon>
        <taxon>Endopterygota</taxon>
        <taxon>Lepidoptera</taxon>
        <taxon>Glossata</taxon>
        <taxon>Ditrysia</taxon>
        <taxon>Papilionoidea</taxon>
        <taxon>Nymphalidae</taxon>
        <taxon>Nymphalinae</taxon>
        <taxon>Euphydryas</taxon>
    </lineage>
</organism>
<dbReference type="EMBL" id="CAKOGL010000002">
    <property type="protein sequence ID" value="CAH2083923.1"/>
    <property type="molecule type" value="Genomic_DNA"/>
</dbReference>
<dbReference type="AlphaFoldDB" id="A0AAU9TAC3"/>
<proteinExistence type="predicted"/>
<dbReference type="Gene3D" id="1.10.10.2590">
    <property type="entry name" value="BEN domain"/>
    <property type="match status" value="1"/>
</dbReference>
<reference evidence="2" key="1">
    <citation type="submission" date="2022-03" db="EMBL/GenBank/DDBJ databases">
        <authorList>
            <person name="Tunstrom K."/>
        </authorList>
    </citation>
    <scope>NUCLEOTIDE SEQUENCE</scope>
</reference>
<dbReference type="GO" id="GO:0003677">
    <property type="term" value="F:DNA binding"/>
    <property type="evidence" value="ECO:0007669"/>
    <property type="project" value="InterPro"/>
</dbReference>
<evidence type="ECO:0000259" key="1">
    <source>
        <dbReference type="PROSITE" id="PS51457"/>
    </source>
</evidence>
<name>A0AAU9TAC3_EUPED</name>
<dbReference type="Proteomes" id="UP001153954">
    <property type="component" value="Unassembled WGS sequence"/>
</dbReference>
<dbReference type="InterPro" id="IPR018379">
    <property type="entry name" value="BEN_domain"/>
</dbReference>
<dbReference type="PROSITE" id="PS51457">
    <property type="entry name" value="BEN"/>
    <property type="match status" value="1"/>
</dbReference>
<evidence type="ECO:0000313" key="2">
    <source>
        <dbReference type="EMBL" id="CAH2083923.1"/>
    </source>
</evidence>
<evidence type="ECO:0000313" key="3">
    <source>
        <dbReference type="Proteomes" id="UP001153954"/>
    </source>
</evidence>
<gene>
    <name evidence="2" type="ORF">EEDITHA_LOCUS542</name>
</gene>
<sequence length="123" mass="13727">MQIAFEVPIGSGIITVPASVYEAIDWNDHYRATLELLEAVFSKEVLATHYLGRNLPSRSLRNQPKHQLNPLFVDEIVKTVCEKSGVAEKGRSSTVVKDCLSKKIKKISNPRAVHQNISVEAQE</sequence>
<comment type="caution">
    <text evidence="2">The sequence shown here is derived from an EMBL/GenBank/DDBJ whole genome shotgun (WGS) entry which is preliminary data.</text>
</comment>
<accession>A0AAU9TAC3</accession>
<protein>
    <recommendedName>
        <fullName evidence="1">BEN domain-containing protein</fullName>
    </recommendedName>
</protein>
<keyword evidence="3" id="KW-1185">Reference proteome</keyword>
<feature type="domain" description="BEN" evidence="1">
    <location>
        <begin position="10"/>
        <end position="114"/>
    </location>
</feature>